<feature type="transmembrane region" description="Helical" evidence="7">
    <location>
        <begin position="76"/>
        <end position="95"/>
    </location>
</feature>
<evidence type="ECO:0000256" key="4">
    <source>
        <dbReference type="ARBA" id="ARBA00022989"/>
    </source>
</evidence>
<evidence type="ECO:0000256" key="5">
    <source>
        <dbReference type="ARBA" id="ARBA00023136"/>
    </source>
</evidence>
<feature type="transmembrane region" description="Helical" evidence="7">
    <location>
        <begin position="12"/>
        <end position="39"/>
    </location>
</feature>
<gene>
    <name evidence="9" type="ORF">ACFSR0_06540</name>
</gene>
<dbReference type="InterPro" id="IPR010343">
    <property type="entry name" value="ArAE_1"/>
</dbReference>
<keyword evidence="6" id="KW-0175">Coiled coil</keyword>
<dbReference type="PANTHER" id="PTHR40064:SF1">
    <property type="entry name" value="MEMBRANE PROTEIN"/>
    <property type="match status" value="1"/>
</dbReference>
<dbReference type="PANTHER" id="PTHR40064">
    <property type="entry name" value="MEMBRANE PROTEIN-RELATED"/>
    <property type="match status" value="1"/>
</dbReference>
<evidence type="ECO:0000256" key="7">
    <source>
        <dbReference type="SAM" id="Phobius"/>
    </source>
</evidence>
<keyword evidence="3 7" id="KW-0812">Transmembrane</keyword>
<protein>
    <submittedName>
        <fullName evidence="9">Aromatic acid exporter family protein</fullName>
    </submittedName>
</protein>
<evidence type="ECO:0000313" key="9">
    <source>
        <dbReference type="EMBL" id="MFD2729077.1"/>
    </source>
</evidence>
<proteinExistence type="predicted"/>
<evidence type="ECO:0000256" key="2">
    <source>
        <dbReference type="ARBA" id="ARBA00022475"/>
    </source>
</evidence>
<dbReference type="Pfam" id="PF06081">
    <property type="entry name" value="ArAE_1"/>
    <property type="match status" value="1"/>
</dbReference>
<keyword evidence="4 7" id="KW-1133">Transmembrane helix</keyword>
<dbReference type="InterPro" id="IPR021062">
    <property type="entry name" value="ArAE_1_C"/>
</dbReference>
<evidence type="ECO:0000259" key="8">
    <source>
        <dbReference type="Pfam" id="PF11728"/>
    </source>
</evidence>
<keyword evidence="5 7" id="KW-0472">Membrane</keyword>
<comment type="caution">
    <text evidence="9">The sequence shown here is derived from an EMBL/GenBank/DDBJ whole genome shotgun (WGS) entry which is preliminary data.</text>
</comment>
<dbReference type="Proteomes" id="UP001597427">
    <property type="component" value="Unassembled WGS sequence"/>
</dbReference>
<evidence type="ECO:0000313" key="10">
    <source>
        <dbReference type="Proteomes" id="UP001597427"/>
    </source>
</evidence>
<dbReference type="Gene3D" id="1.20.120.940">
    <property type="entry name" value="Putative aromatic acid exporter, C-terminal domain"/>
    <property type="match status" value="1"/>
</dbReference>
<feature type="transmembrane region" description="Helical" evidence="7">
    <location>
        <begin position="51"/>
        <end position="69"/>
    </location>
</feature>
<dbReference type="InterPro" id="IPR038323">
    <property type="entry name" value="ArAE_1_C_sf"/>
</dbReference>
<sequence>MRIGLRTIKTAVACVMAMMIANFFHLSYATSAGVIAILSLENTKKDSLYTGIGRIVSLGLATVISYICFQLLGFNAVAFGIYLLIFIPFAVRLNVTEGIVVNSVLVTHYLLEESFGLHLIANEFLLMIIGVGSALVLNSHMPNREKVVRQEQQIVEELFRKVIWDLSKAFDHSDNQLLKQNCQKLMKTIRSAQNNAKLLSKDRYFAINPYFEEYFFMRASQLRILQDMIELQAKIVVDQTYLKNLQALLEETALRFHEENDGHQILNDLSELYSFYQNLHLPENRVEFENRARLFQFLQSFQNFIELKSEFAHANHFSNHTDE</sequence>
<accession>A0ABW5TJH9</accession>
<reference evidence="10" key="1">
    <citation type="journal article" date="2019" name="Int. J. Syst. Evol. Microbiol.">
        <title>The Global Catalogue of Microorganisms (GCM) 10K type strain sequencing project: providing services to taxonomists for standard genome sequencing and annotation.</title>
        <authorList>
            <consortium name="The Broad Institute Genomics Platform"/>
            <consortium name="The Broad Institute Genome Sequencing Center for Infectious Disease"/>
            <person name="Wu L."/>
            <person name="Ma J."/>
        </authorList>
    </citation>
    <scope>NUCLEOTIDE SEQUENCE [LARGE SCALE GENOMIC DNA]</scope>
    <source>
        <strain evidence="10">TISTR 932</strain>
    </source>
</reference>
<name>A0ABW5TJH9_9ENTE</name>
<feature type="coiled-coil region" evidence="6">
    <location>
        <begin position="175"/>
        <end position="202"/>
    </location>
</feature>
<keyword evidence="2" id="KW-1003">Cell membrane</keyword>
<evidence type="ECO:0000256" key="3">
    <source>
        <dbReference type="ARBA" id="ARBA00022692"/>
    </source>
</evidence>
<evidence type="ECO:0000256" key="1">
    <source>
        <dbReference type="ARBA" id="ARBA00004651"/>
    </source>
</evidence>
<comment type="subcellular location">
    <subcellularLocation>
        <location evidence="1">Cell membrane</location>
        <topology evidence="1">Multi-pass membrane protein</topology>
    </subcellularLocation>
</comment>
<feature type="domain" description="Putative aromatic acid exporter C-terminal" evidence="8">
    <location>
        <begin position="146"/>
        <end position="309"/>
    </location>
</feature>
<feature type="transmembrane region" description="Helical" evidence="7">
    <location>
        <begin position="115"/>
        <end position="137"/>
    </location>
</feature>
<dbReference type="RefSeq" id="WP_379981098.1">
    <property type="nucleotide sequence ID" value="NZ_JBHUMO010000043.1"/>
</dbReference>
<organism evidence="9 10">
    <name type="scientific">Enterococcus camelliae</name>
    <dbReference type="NCBI Taxonomy" id="453959"/>
    <lineage>
        <taxon>Bacteria</taxon>
        <taxon>Bacillati</taxon>
        <taxon>Bacillota</taxon>
        <taxon>Bacilli</taxon>
        <taxon>Lactobacillales</taxon>
        <taxon>Enterococcaceae</taxon>
        <taxon>Enterococcus</taxon>
    </lineage>
</organism>
<dbReference type="EMBL" id="JBHUMO010000043">
    <property type="protein sequence ID" value="MFD2729077.1"/>
    <property type="molecule type" value="Genomic_DNA"/>
</dbReference>
<dbReference type="Pfam" id="PF11728">
    <property type="entry name" value="ArAE_1_C"/>
    <property type="match status" value="1"/>
</dbReference>
<keyword evidence="10" id="KW-1185">Reference proteome</keyword>
<dbReference type="InterPro" id="IPR052984">
    <property type="entry name" value="UPF0421"/>
</dbReference>
<evidence type="ECO:0000256" key="6">
    <source>
        <dbReference type="SAM" id="Coils"/>
    </source>
</evidence>